<reference evidence="2" key="1">
    <citation type="submission" date="2016-10" db="EMBL/GenBank/DDBJ databases">
        <authorList>
            <person name="Benchimol M."/>
            <person name="Almeida L.G."/>
            <person name="Vasconcelos A.T."/>
            <person name="Perreira-Neves A."/>
            <person name="Rosa I.A."/>
            <person name="Tasca T."/>
            <person name="Bogo M.R."/>
            <person name="de Souza W."/>
        </authorList>
    </citation>
    <scope>NUCLEOTIDE SEQUENCE [LARGE SCALE GENOMIC DNA]</scope>
    <source>
        <strain evidence="2">K</strain>
    </source>
</reference>
<comment type="caution">
    <text evidence="2">The sequence shown here is derived from an EMBL/GenBank/DDBJ whole genome shotgun (WGS) entry which is preliminary data.</text>
</comment>
<keyword evidence="1" id="KW-0472">Membrane</keyword>
<feature type="transmembrane region" description="Helical" evidence="1">
    <location>
        <begin position="36"/>
        <end position="56"/>
    </location>
</feature>
<evidence type="ECO:0000313" key="3">
    <source>
        <dbReference type="Proteomes" id="UP000179807"/>
    </source>
</evidence>
<dbReference type="EMBL" id="MLAK01000961">
    <property type="protein sequence ID" value="OHT00282.1"/>
    <property type="molecule type" value="Genomic_DNA"/>
</dbReference>
<name>A0A1J4JNJ4_9EUKA</name>
<sequence length="225" mass="24013">MELKSALPLTLTLGGLGLVTSLFSTLLVIFMEKTVILHYAILGYLFLLAALCLFFAFYNNDDARNKGLLIVVAVLCIVSGITAGALPYNFHFSSSLVNRASVYFIILLGLEASVSVFWCKFTGLFAFSNTYASGLNPTEESILYIFTNSIVSFCAAFTIASSEGADFHITNKSIAYTIGIWIAAFLVNCGLGILIAVKGGSDGGTTMNTAVESAPIASDDYDKIA</sequence>
<dbReference type="GeneID" id="94843542"/>
<protein>
    <submittedName>
        <fullName evidence="2">Uncharacterized protein</fullName>
    </submittedName>
</protein>
<dbReference type="Proteomes" id="UP000179807">
    <property type="component" value="Unassembled WGS sequence"/>
</dbReference>
<evidence type="ECO:0000256" key="1">
    <source>
        <dbReference type="SAM" id="Phobius"/>
    </source>
</evidence>
<feature type="transmembrane region" description="Helical" evidence="1">
    <location>
        <begin position="142"/>
        <end position="162"/>
    </location>
</feature>
<dbReference type="AlphaFoldDB" id="A0A1J4JNJ4"/>
<evidence type="ECO:0000313" key="2">
    <source>
        <dbReference type="EMBL" id="OHT00282.1"/>
    </source>
</evidence>
<keyword evidence="3" id="KW-1185">Reference proteome</keyword>
<dbReference type="VEuPathDB" id="TrichDB:TRFO_33032"/>
<gene>
    <name evidence="2" type="ORF">TRFO_33032</name>
</gene>
<keyword evidence="1" id="KW-0812">Transmembrane</keyword>
<proteinExistence type="predicted"/>
<accession>A0A1J4JNJ4</accession>
<organism evidence="2 3">
    <name type="scientific">Tritrichomonas foetus</name>
    <dbReference type="NCBI Taxonomy" id="1144522"/>
    <lineage>
        <taxon>Eukaryota</taxon>
        <taxon>Metamonada</taxon>
        <taxon>Parabasalia</taxon>
        <taxon>Tritrichomonadida</taxon>
        <taxon>Tritrichomonadidae</taxon>
        <taxon>Tritrichomonas</taxon>
    </lineage>
</organism>
<feature type="transmembrane region" description="Helical" evidence="1">
    <location>
        <begin position="100"/>
        <end position="121"/>
    </location>
</feature>
<feature type="transmembrane region" description="Helical" evidence="1">
    <location>
        <begin position="68"/>
        <end position="88"/>
    </location>
</feature>
<keyword evidence="1" id="KW-1133">Transmembrane helix</keyword>
<dbReference type="RefSeq" id="XP_068353418.1">
    <property type="nucleotide sequence ID" value="XM_068508838.1"/>
</dbReference>
<feature type="transmembrane region" description="Helical" evidence="1">
    <location>
        <begin position="174"/>
        <end position="197"/>
    </location>
</feature>
<feature type="transmembrane region" description="Helical" evidence="1">
    <location>
        <begin position="7"/>
        <end position="30"/>
    </location>
</feature>